<dbReference type="InterPro" id="IPR017853">
    <property type="entry name" value="GH"/>
</dbReference>
<dbReference type="EMBL" id="JAVDWQ010000005">
    <property type="protein sequence ID" value="MDR7209862.1"/>
    <property type="molecule type" value="Genomic_DNA"/>
</dbReference>
<evidence type="ECO:0000313" key="6">
    <source>
        <dbReference type="Proteomes" id="UP001269081"/>
    </source>
</evidence>
<comment type="caution">
    <text evidence="5">The sequence shown here is derived from an EMBL/GenBank/DDBJ whole genome shotgun (WGS) entry which is preliminary data.</text>
</comment>
<dbReference type="Proteomes" id="UP001269081">
    <property type="component" value="Unassembled WGS sequence"/>
</dbReference>
<keyword evidence="6" id="KW-1185">Reference proteome</keyword>
<evidence type="ECO:0008006" key="7">
    <source>
        <dbReference type="Google" id="ProtNLM"/>
    </source>
</evidence>
<name>A0ABU1Y6K9_9FLAO</name>
<evidence type="ECO:0000256" key="2">
    <source>
        <dbReference type="ARBA" id="ARBA00023295"/>
    </source>
</evidence>
<sequence>MKRIIPITFLFFTVIQFQCLKAQELPQLRKEGNMTRLYVDGKPFVMVAGELHNSSSSNLTYLTPIFPKLKEMGLNTAIASIAWEQFEPQEGKFDYSLIDGIIAQARQNKLKLCILWFASWKNGLSTYTPLWVKKDSKRFFKLKQSDGSTGEVISAFCKEAQMADAKAYVQLMKRIKEVDKEHTVVMIQPENEVGAFQDIDYNKQALDLFKSPVPETLIRYLQKNTNNLSPEMKSVWQKNGSKTKGTWSEIFADDMKSAQNFFMTWQYASYINEIVRLGKKELNLPMFVNAWLVQNSTDLPGTYPNGGPVSRAMDIYKAIAPDIDFCAPDIYAPNYKEILAMYHRPDNPLFIPESTIDQARAFYAYAEHDAICFSPFGIEDAYTNLPYRQAISVINELMPYIKKYQGTGKMRGFMRTKDSTRDTLTFGNDRVYVEYDKWNNTGYGLVIQTAPDEYIIAGITARITFGKKDPSKKIRLAQVFDGKFEGEKWVPFRMLNGDETWQHDCVLVTGRKAMISQTVDGQIVPPQPGPDQPVQESAKATEVQTPAVYKVTTYEMK</sequence>
<protein>
    <recommendedName>
        <fullName evidence="7">Beta-galactosidase</fullName>
    </recommendedName>
</protein>
<evidence type="ECO:0000256" key="1">
    <source>
        <dbReference type="ARBA" id="ARBA00022801"/>
    </source>
</evidence>
<accession>A0ABU1Y6K9</accession>
<evidence type="ECO:0000259" key="3">
    <source>
        <dbReference type="Pfam" id="PF02449"/>
    </source>
</evidence>
<gene>
    <name evidence="5" type="ORF">J2W48_001801</name>
</gene>
<dbReference type="Gene3D" id="3.20.20.80">
    <property type="entry name" value="Glycosidases"/>
    <property type="match status" value="1"/>
</dbReference>
<keyword evidence="2" id="KW-0326">Glycosidase</keyword>
<evidence type="ECO:0000313" key="5">
    <source>
        <dbReference type="EMBL" id="MDR7209862.1"/>
    </source>
</evidence>
<feature type="domain" description="Glycoside hydrolase family 42 N-terminal" evidence="3">
    <location>
        <begin position="68"/>
        <end position="251"/>
    </location>
</feature>
<dbReference type="RefSeq" id="WP_310280413.1">
    <property type="nucleotide sequence ID" value="NZ_JAVDWQ010000005.1"/>
</dbReference>
<dbReference type="InterPro" id="IPR040719">
    <property type="entry name" value="DUF5597"/>
</dbReference>
<dbReference type="Pfam" id="PF02449">
    <property type="entry name" value="Glyco_hydro_42"/>
    <property type="match status" value="1"/>
</dbReference>
<dbReference type="InterPro" id="IPR013529">
    <property type="entry name" value="Glyco_hydro_42_N"/>
</dbReference>
<proteinExistence type="predicted"/>
<reference evidence="5 6" key="1">
    <citation type="submission" date="2023-07" db="EMBL/GenBank/DDBJ databases">
        <title>Sorghum-associated microbial communities from plants grown in Nebraska, USA.</title>
        <authorList>
            <person name="Schachtman D."/>
        </authorList>
    </citation>
    <scope>NUCLEOTIDE SEQUENCE [LARGE SCALE GENOMIC DNA]</scope>
    <source>
        <strain evidence="5 6">4129</strain>
    </source>
</reference>
<dbReference type="Pfam" id="PF18120">
    <property type="entry name" value="DUF5597"/>
    <property type="match status" value="1"/>
</dbReference>
<dbReference type="Gene3D" id="2.60.220.20">
    <property type="entry name" value="putative beta-Galactosidase from caulobacter crescentus"/>
    <property type="match status" value="1"/>
</dbReference>
<organism evidence="5 6">
    <name type="scientific">Flavobacterium piscis</name>
    <dbReference type="NCBI Taxonomy" id="1114874"/>
    <lineage>
        <taxon>Bacteria</taxon>
        <taxon>Pseudomonadati</taxon>
        <taxon>Bacteroidota</taxon>
        <taxon>Flavobacteriia</taxon>
        <taxon>Flavobacteriales</taxon>
        <taxon>Flavobacteriaceae</taxon>
        <taxon>Flavobacterium</taxon>
    </lineage>
</organism>
<evidence type="ECO:0000259" key="4">
    <source>
        <dbReference type="Pfam" id="PF18120"/>
    </source>
</evidence>
<keyword evidence="1" id="KW-0378">Hydrolase</keyword>
<feature type="domain" description="DUF5597" evidence="4">
    <location>
        <begin position="392"/>
        <end position="501"/>
    </location>
</feature>
<dbReference type="SUPFAM" id="SSF51445">
    <property type="entry name" value="(Trans)glycosidases"/>
    <property type="match status" value="1"/>
</dbReference>